<keyword evidence="3" id="KW-1185">Reference proteome</keyword>
<keyword evidence="1" id="KW-1133">Transmembrane helix</keyword>
<keyword evidence="1" id="KW-0472">Membrane</keyword>
<organism evidence="2 3">
    <name type="scientific">Streptomyces kaniharaensis</name>
    <dbReference type="NCBI Taxonomy" id="212423"/>
    <lineage>
        <taxon>Bacteria</taxon>
        <taxon>Bacillati</taxon>
        <taxon>Actinomycetota</taxon>
        <taxon>Actinomycetes</taxon>
        <taxon>Kitasatosporales</taxon>
        <taxon>Streptomycetaceae</taxon>
        <taxon>Streptomyces</taxon>
    </lineage>
</organism>
<comment type="caution">
    <text evidence="2">The sequence shown here is derived from an EMBL/GenBank/DDBJ whole genome shotgun (WGS) entry which is preliminary data.</text>
</comment>
<evidence type="ECO:0000256" key="1">
    <source>
        <dbReference type="SAM" id="Phobius"/>
    </source>
</evidence>
<keyword evidence="1" id="KW-0812">Transmembrane</keyword>
<dbReference type="Proteomes" id="UP000450000">
    <property type="component" value="Unassembled WGS sequence"/>
</dbReference>
<name>A0A6N7KKD0_9ACTN</name>
<evidence type="ECO:0000313" key="2">
    <source>
        <dbReference type="EMBL" id="MQS11992.1"/>
    </source>
</evidence>
<evidence type="ECO:0000313" key="3">
    <source>
        <dbReference type="Proteomes" id="UP000450000"/>
    </source>
</evidence>
<feature type="transmembrane region" description="Helical" evidence="1">
    <location>
        <begin position="21"/>
        <end position="39"/>
    </location>
</feature>
<dbReference type="RefSeq" id="WP_153460483.1">
    <property type="nucleotide sequence ID" value="NZ_WBOF01000001.1"/>
</dbReference>
<dbReference type="EMBL" id="WBOF01000001">
    <property type="protein sequence ID" value="MQS11992.1"/>
    <property type="molecule type" value="Genomic_DNA"/>
</dbReference>
<proteinExistence type="predicted"/>
<accession>A0A6N7KKD0</accession>
<protein>
    <submittedName>
        <fullName evidence="2">Uncharacterized protein</fullName>
    </submittedName>
</protein>
<reference evidence="2 3" key="1">
    <citation type="submission" date="2019-09" db="EMBL/GenBank/DDBJ databases">
        <title>Genome Sequences of Streptomyces kaniharaensis ATCC 21070.</title>
        <authorList>
            <person name="Zhu W."/>
            <person name="De Crecy-Lagard V."/>
            <person name="Richards N.G."/>
        </authorList>
    </citation>
    <scope>NUCLEOTIDE SEQUENCE [LARGE SCALE GENOMIC DNA]</scope>
    <source>
        <strain evidence="2 3">SF-557</strain>
    </source>
</reference>
<dbReference type="AlphaFoldDB" id="A0A6N7KKD0"/>
<sequence>MARTVRHPRSRSDAVAHHNRQVAGVTAVLLVAVSLYSAAIGPDGWLWFGWAVLLLACVALFAIHP</sequence>
<feature type="transmembrane region" description="Helical" evidence="1">
    <location>
        <begin position="45"/>
        <end position="63"/>
    </location>
</feature>
<gene>
    <name evidence="2" type="ORF">F7Q99_06705</name>
</gene>